<dbReference type="Gene3D" id="2.30.42.10">
    <property type="match status" value="1"/>
</dbReference>
<evidence type="ECO:0000259" key="5">
    <source>
        <dbReference type="PROSITE" id="PS50052"/>
    </source>
</evidence>
<dbReference type="FunFam" id="3.30.63.10:FF:000002">
    <property type="entry name" value="Guanylate kinase 1"/>
    <property type="match status" value="1"/>
</dbReference>
<dbReference type="Proteomes" id="UP000038045">
    <property type="component" value="Unplaced"/>
</dbReference>
<dbReference type="Gene3D" id="3.40.50.300">
    <property type="entry name" value="P-loop containing nucleotide triphosphate hydrolases"/>
    <property type="match status" value="1"/>
</dbReference>
<dbReference type="PANTHER" id="PTHR23122">
    <property type="entry name" value="MEMBRANE-ASSOCIATED GUANYLATE KINASE MAGUK"/>
    <property type="match status" value="1"/>
</dbReference>
<dbReference type="SUPFAM" id="SSF52540">
    <property type="entry name" value="P-loop containing nucleoside triphosphate hydrolases"/>
    <property type="match status" value="1"/>
</dbReference>
<evidence type="ECO:0000259" key="6">
    <source>
        <dbReference type="PROSITE" id="PS50106"/>
    </source>
</evidence>
<dbReference type="InterPro" id="IPR050716">
    <property type="entry name" value="MAGUK"/>
</dbReference>
<organism evidence="8 9">
    <name type="scientific">Parastrongyloides trichosuri</name>
    <name type="common">Possum-specific nematode worm</name>
    <dbReference type="NCBI Taxonomy" id="131310"/>
    <lineage>
        <taxon>Eukaryota</taxon>
        <taxon>Metazoa</taxon>
        <taxon>Ecdysozoa</taxon>
        <taxon>Nematoda</taxon>
        <taxon>Chromadorea</taxon>
        <taxon>Rhabditida</taxon>
        <taxon>Tylenchina</taxon>
        <taxon>Panagrolaimomorpha</taxon>
        <taxon>Strongyloidoidea</taxon>
        <taxon>Strongyloididae</taxon>
        <taxon>Parastrongyloides</taxon>
    </lineage>
</organism>
<dbReference type="Pfam" id="PF00625">
    <property type="entry name" value="Guanylate_kin"/>
    <property type="match status" value="1"/>
</dbReference>
<name>A0A0N4Z7B8_PARTI</name>
<feature type="domain" description="L27" evidence="7">
    <location>
        <begin position="175"/>
        <end position="230"/>
    </location>
</feature>
<comment type="similarity">
    <text evidence="1">Belongs to the MAGUK family.</text>
</comment>
<evidence type="ECO:0000259" key="4">
    <source>
        <dbReference type="PROSITE" id="PS50002"/>
    </source>
</evidence>
<dbReference type="PROSITE" id="PS51022">
    <property type="entry name" value="L27"/>
    <property type="match status" value="1"/>
</dbReference>
<dbReference type="GO" id="GO:0034330">
    <property type="term" value="P:cell junction organization"/>
    <property type="evidence" value="ECO:0007669"/>
    <property type="project" value="UniProtKB-ARBA"/>
</dbReference>
<keyword evidence="2 3" id="KW-0728">SH3 domain</keyword>
<dbReference type="InterPro" id="IPR036028">
    <property type="entry name" value="SH3-like_dom_sf"/>
</dbReference>
<dbReference type="GO" id="GO:0019098">
    <property type="term" value="P:reproductive behavior"/>
    <property type="evidence" value="ECO:0007669"/>
    <property type="project" value="UniProtKB-ARBA"/>
</dbReference>
<feature type="domain" description="PDZ" evidence="6">
    <location>
        <begin position="327"/>
        <end position="408"/>
    </location>
</feature>
<proteinExistence type="inferred from homology"/>
<dbReference type="WBParaSite" id="PTRK_0000306900.1">
    <property type="protein sequence ID" value="PTRK_0000306900.1"/>
    <property type="gene ID" value="PTRK_0000306900"/>
</dbReference>
<dbReference type="PROSITE" id="PS50002">
    <property type="entry name" value="SH3"/>
    <property type="match status" value="1"/>
</dbReference>
<dbReference type="PROSITE" id="PS50052">
    <property type="entry name" value="GUANYLATE_KINASE_2"/>
    <property type="match status" value="1"/>
</dbReference>
<dbReference type="InterPro" id="IPR008144">
    <property type="entry name" value="Guanylate_kin-like_dom"/>
</dbReference>
<evidence type="ECO:0000259" key="7">
    <source>
        <dbReference type="PROSITE" id="PS51022"/>
    </source>
</evidence>
<feature type="domain" description="SH3" evidence="4">
    <location>
        <begin position="414"/>
        <end position="483"/>
    </location>
</feature>
<dbReference type="InterPro" id="IPR020590">
    <property type="entry name" value="Guanylate_kinase_CS"/>
</dbReference>
<dbReference type="AlphaFoldDB" id="A0A0N4Z7B8"/>
<dbReference type="Pfam" id="PF00595">
    <property type="entry name" value="PDZ"/>
    <property type="match status" value="1"/>
</dbReference>
<evidence type="ECO:0000256" key="3">
    <source>
        <dbReference type="PROSITE-ProRule" id="PRU00192"/>
    </source>
</evidence>
<dbReference type="InterPro" id="IPR001478">
    <property type="entry name" value="PDZ"/>
</dbReference>
<dbReference type="SMART" id="SM00228">
    <property type="entry name" value="PDZ"/>
    <property type="match status" value="1"/>
</dbReference>
<evidence type="ECO:0000256" key="2">
    <source>
        <dbReference type="ARBA" id="ARBA00022443"/>
    </source>
</evidence>
<accession>A0A0N4Z7B8</accession>
<feature type="domain" description="Guanylate kinase-like" evidence="5">
    <location>
        <begin position="581"/>
        <end position="753"/>
    </location>
</feature>
<dbReference type="Gene3D" id="2.30.30.40">
    <property type="entry name" value="SH3 Domains"/>
    <property type="match status" value="1"/>
</dbReference>
<evidence type="ECO:0000313" key="9">
    <source>
        <dbReference type="WBParaSite" id="PTRK_0000306900.1"/>
    </source>
</evidence>
<sequence>MDSLLYQNLLLTFLIGSFLIFILSVICIGACTDRGFCCHEQVDRHLIQRRLHRTSVFEDESMNMKYTKRLLQNSLMDTNEILEVIVDIPCTNNNNNVKYDEASTISIKEIEENNINMVEKNEEDIVMIRKDDIMGYRLNCESNLTHLEDRISRQDFEDGDLYDKVSKQNIHPQTSTPEATNLFNILKTSLDNLSKPSPEAAELKNIFANVHLKALLNAQDIILQEVFNNPNQEVGDLLSKSDDKNEDVSSIYNNTLPNNIGTSPFPVNKKECNKINSPDSVIEKQVSQSLPRMSSYYVQSSSQPSTSRVQDHEEQNLFTDVISRVRLIQFQKDTEEPMGITLKITEDGRCLVARIMYGGLIHRQGTLHVSDEIREINGISVQNQTVEGLQKLLRDVRGNVTFKIVPSYRSAPPACEIFVRAQFDYDPTQDDLIPCSQAGVPFKTGDILQVISKDDHNWWQGRYICPFPAIGNLSGVKHLHTNPHTPGGIYASTLNTHEVSSYNRAQQSTITVAGLIPSPELQEWRTACMAMERAKEGSNCMWFNKKKKYYTTKYLRKHSNIFEQLDLVTYEEVVGLHQFRRKTLVLLGAHGVGRRHIKNTLIHKYPGKFAYPIPHTTRQPRKDEVDGKHYFFVSNDAMLNDIQNNEYLEYGTHEECMYGTKLETIRHIHRSGKTAILDVEPQALKVLRTAEYAPFVVFIAAPDLQGLQDPDGSLERLLKESEILRQAFGHLFDYVIYNNDIDETIKQLEVIMEKLNVTPQWVPVSWVY</sequence>
<evidence type="ECO:0000313" key="8">
    <source>
        <dbReference type="Proteomes" id="UP000038045"/>
    </source>
</evidence>
<dbReference type="FunFam" id="3.40.50.300:FF:000146">
    <property type="entry name" value="MAGUK p55 subfamily member 6 isoform X1"/>
    <property type="match status" value="1"/>
</dbReference>
<dbReference type="FunFam" id="2.30.42.10:FF:000016">
    <property type="entry name" value="peripheral plasma membrane protein CASK isoform X2"/>
    <property type="match status" value="1"/>
</dbReference>
<dbReference type="InterPro" id="IPR004172">
    <property type="entry name" value="L27_dom"/>
</dbReference>
<dbReference type="InterPro" id="IPR027417">
    <property type="entry name" value="P-loop_NTPase"/>
</dbReference>
<dbReference type="CDD" id="cd10831">
    <property type="entry name" value="PDZ_CASK-like"/>
    <property type="match status" value="1"/>
</dbReference>
<dbReference type="InterPro" id="IPR008145">
    <property type="entry name" value="GK/Ca_channel_bsu"/>
</dbReference>
<dbReference type="Gene3D" id="1.10.287.650">
    <property type="entry name" value="L27 domain"/>
    <property type="match status" value="1"/>
</dbReference>
<keyword evidence="8" id="KW-1185">Reference proteome</keyword>
<dbReference type="PROSITE" id="PS50106">
    <property type="entry name" value="PDZ"/>
    <property type="match status" value="1"/>
</dbReference>
<dbReference type="SMART" id="SM00072">
    <property type="entry name" value="GuKc"/>
    <property type="match status" value="1"/>
</dbReference>
<dbReference type="SUPFAM" id="SSF50044">
    <property type="entry name" value="SH3-domain"/>
    <property type="match status" value="1"/>
</dbReference>
<reference evidence="9" key="1">
    <citation type="submission" date="2017-02" db="UniProtKB">
        <authorList>
            <consortium name="WormBaseParasite"/>
        </authorList>
    </citation>
    <scope>IDENTIFICATION</scope>
</reference>
<dbReference type="Pfam" id="PF00018">
    <property type="entry name" value="SH3_1"/>
    <property type="match status" value="1"/>
</dbReference>
<protein>
    <submittedName>
        <fullName evidence="9">MAGUK p55 subfamily member 6-like</fullName>
    </submittedName>
</protein>
<evidence type="ECO:0000256" key="1">
    <source>
        <dbReference type="ARBA" id="ARBA00007014"/>
    </source>
</evidence>
<dbReference type="SUPFAM" id="SSF50156">
    <property type="entry name" value="PDZ domain-like"/>
    <property type="match status" value="1"/>
</dbReference>
<dbReference type="CDD" id="cd00071">
    <property type="entry name" value="GMPK"/>
    <property type="match status" value="1"/>
</dbReference>
<dbReference type="InterPro" id="IPR036034">
    <property type="entry name" value="PDZ_sf"/>
</dbReference>
<dbReference type="PROSITE" id="PS00856">
    <property type="entry name" value="GUANYLATE_KINASE_1"/>
    <property type="match status" value="1"/>
</dbReference>
<dbReference type="GO" id="GO:0030054">
    <property type="term" value="C:cell junction"/>
    <property type="evidence" value="ECO:0007669"/>
    <property type="project" value="UniProtKB-ARBA"/>
</dbReference>
<dbReference type="InterPro" id="IPR001452">
    <property type="entry name" value="SH3_domain"/>
</dbReference>
<dbReference type="STRING" id="131310.A0A0N4Z7B8"/>